<name>A0A1Y1QV56_9GAMM</name>
<comment type="caution">
    <text evidence="1">The sequence shown here is derived from an EMBL/GenBank/DDBJ whole genome shotgun (WGS) entry which is preliminary data.</text>
</comment>
<evidence type="ECO:0000313" key="1">
    <source>
        <dbReference type="EMBL" id="OQX14546.1"/>
    </source>
</evidence>
<reference evidence="1 2" key="1">
    <citation type="submission" date="2017-01" db="EMBL/GenBank/DDBJ databases">
        <title>Novel large sulfur bacteria in the metagenomes of groundwater-fed chemosynthetic microbial mats in the Lake Huron basin.</title>
        <authorList>
            <person name="Sharrar A.M."/>
            <person name="Flood B.E."/>
            <person name="Bailey J.V."/>
            <person name="Jones D.S."/>
            <person name="Biddanda B."/>
            <person name="Ruberg S.A."/>
            <person name="Marcus D.N."/>
            <person name="Dick G.J."/>
        </authorList>
    </citation>
    <scope>NUCLEOTIDE SEQUENCE [LARGE SCALE GENOMIC DNA]</scope>
    <source>
        <strain evidence="1">A8</strain>
    </source>
</reference>
<dbReference type="AlphaFoldDB" id="A0A1Y1QV56"/>
<dbReference type="Proteomes" id="UP000192491">
    <property type="component" value="Unassembled WGS sequence"/>
</dbReference>
<dbReference type="EMBL" id="MTEJ01000027">
    <property type="protein sequence ID" value="OQX14546.1"/>
    <property type="molecule type" value="Genomic_DNA"/>
</dbReference>
<evidence type="ECO:0000313" key="2">
    <source>
        <dbReference type="Proteomes" id="UP000192491"/>
    </source>
</evidence>
<accession>A0A1Y1QV56</accession>
<sequence length="110" mass="12204">MNYVAWDERLEVGKHADWLDEKPPLLHAGERVQCPVCGQVHEASALQAYQWVFDVAEGADAAVEEVYCMVISPPCHPDNDTIMPVIKDGVTVGTYNGFTVDYYVQAFGDV</sequence>
<proteinExistence type="predicted"/>
<gene>
    <name evidence="1" type="ORF">BWK73_09125</name>
</gene>
<organism evidence="1 2">
    <name type="scientific">Thiothrix lacustris</name>
    <dbReference type="NCBI Taxonomy" id="525917"/>
    <lineage>
        <taxon>Bacteria</taxon>
        <taxon>Pseudomonadati</taxon>
        <taxon>Pseudomonadota</taxon>
        <taxon>Gammaproteobacteria</taxon>
        <taxon>Thiotrichales</taxon>
        <taxon>Thiotrichaceae</taxon>
        <taxon>Thiothrix</taxon>
    </lineage>
</organism>
<protein>
    <submittedName>
        <fullName evidence="1">Uncharacterized protein</fullName>
    </submittedName>
</protein>